<protein>
    <submittedName>
        <fullName evidence="1">Uncharacterized protein</fullName>
    </submittedName>
</protein>
<proteinExistence type="predicted"/>
<name>A0AA49X3Z5_9VIRU</name>
<sequence>MLVRVMRLFGITRAGIGLLRGQELLRNQLLLL</sequence>
<organism evidence="1">
    <name type="scientific">Firmicutes phage HS08</name>
    <dbReference type="NCBI Taxonomy" id="3056391"/>
    <lineage>
        <taxon>Viruses</taxon>
    </lineage>
</organism>
<accession>A0AA49X3Z5</accession>
<evidence type="ECO:0000313" key="1">
    <source>
        <dbReference type="EMBL" id="WLJ25755.1"/>
    </source>
</evidence>
<dbReference type="EMBL" id="OQ890315">
    <property type="protein sequence ID" value="WLJ25755.1"/>
    <property type="molecule type" value="Genomic_DNA"/>
</dbReference>
<reference evidence="1" key="1">
    <citation type="submission" date="2023-04" db="EMBL/GenBank/DDBJ databases">
        <title>The human skin virome in hidradenitis suppurativa patients.</title>
        <authorList>
            <person name="Jansen D."/>
        </authorList>
    </citation>
    <scope>NUCLEOTIDE SEQUENCE</scope>
    <source>
        <strain evidence="1">VC3_JansenPhageE</strain>
    </source>
</reference>